<protein>
    <submittedName>
        <fullName evidence="1">CDC73-domain-containing protein</fullName>
    </submittedName>
</protein>
<dbReference type="EMBL" id="KZ825334">
    <property type="protein sequence ID" value="RAH46866.1"/>
    <property type="molecule type" value="Genomic_DNA"/>
</dbReference>
<keyword evidence="2" id="KW-1185">Reference proteome</keyword>
<organism evidence="1 2">
    <name type="scientific">Aspergillus brunneoviolaceus CBS 621.78</name>
    <dbReference type="NCBI Taxonomy" id="1450534"/>
    <lineage>
        <taxon>Eukaryota</taxon>
        <taxon>Fungi</taxon>
        <taxon>Dikarya</taxon>
        <taxon>Ascomycota</taxon>
        <taxon>Pezizomycotina</taxon>
        <taxon>Eurotiomycetes</taxon>
        <taxon>Eurotiomycetidae</taxon>
        <taxon>Eurotiales</taxon>
        <taxon>Aspergillaceae</taxon>
        <taxon>Aspergillus</taxon>
        <taxon>Aspergillus subgen. Circumdati</taxon>
    </lineage>
</organism>
<gene>
    <name evidence="1" type="ORF">BO95DRAFT_494195</name>
</gene>
<proteinExistence type="predicted"/>
<evidence type="ECO:0000313" key="1">
    <source>
        <dbReference type="EMBL" id="RAH46866.1"/>
    </source>
</evidence>
<accession>A0ACD1GC84</accession>
<name>A0ACD1GC84_9EURO</name>
<dbReference type="Proteomes" id="UP000249057">
    <property type="component" value="Unassembled WGS sequence"/>
</dbReference>
<reference evidence="1" key="1">
    <citation type="submission" date="2018-02" db="EMBL/GenBank/DDBJ databases">
        <title>The genomes of Aspergillus section Nigri reveals drivers in fungal speciation.</title>
        <authorList>
            <consortium name="DOE Joint Genome Institute"/>
            <person name="Vesth T.C."/>
            <person name="Nybo J."/>
            <person name="Theobald S."/>
            <person name="Brandl J."/>
            <person name="Frisvad J.C."/>
            <person name="Nielsen K.F."/>
            <person name="Lyhne E.K."/>
            <person name="Kogle M.E."/>
            <person name="Kuo A."/>
            <person name="Riley R."/>
            <person name="Clum A."/>
            <person name="Nolan M."/>
            <person name="Lipzen A."/>
            <person name="Salamov A."/>
            <person name="Henrissat B."/>
            <person name="Wiebenga A."/>
            <person name="De vries R.P."/>
            <person name="Grigoriev I.V."/>
            <person name="Mortensen U.H."/>
            <person name="Andersen M.R."/>
            <person name="Baker S.E."/>
        </authorList>
    </citation>
    <scope>NUCLEOTIDE SEQUENCE</scope>
    <source>
        <strain evidence="1">CBS 621.78</strain>
    </source>
</reference>
<sequence length="478" mass="52097">MATNSSPSIDPLLALRQSLLSNNPPRPTTSSPTHPPTDTETDLDLAKATHLYFPHTPSSSSSSSPQTIPLNTPTRFVSSTTGEAVDLRSIFFAWLKKDVAIPEYIAEAEGLNQALKEKRKDDPEQPEEKVQNLVFVERLDLLTWLEGASEDSEYIKPLEGEAAAKAAAAVAMAAATAAAAAAGQHGSRAAKVIDPRLQEIYNGERKMGDRNSVLRGIKPTDFSHVRKTAETILGRNRSSRTGQYPAGVTKPGSKPTSSSSSSMVPVPAPSAGLSQPRSSKSSSKTQDPIILLSPSASSLIRMSNVRSFLEEGVFIPPDHPTLATGTNSNILYINRPLRIQGSSSNTPLPHSRSSASSSGSRKPTRFILVDSTANFRPDYWNRLVAVFTTGQTWQFKSYKWSSPPELFKHATGVYVGWRGEDSPREVRNWGRGVQSFSVERWDEKGGVNGSGRWRDREVVEGIWSAIEEGMRLRGWAGK</sequence>
<evidence type="ECO:0000313" key="2">
    <source>
        <dbReference type="Proteomes" id="UP000249057"/>
    </source>
</evidence>